<dbReference type="InterPro" id="IPR012338">
    <property type="entry name" value="Beta-lactam/transpept-like"/>
</dbReference>
<dbReference type="PANTHER" id="PTHR46825:SF7">
    <property type="entry name" value="D-ALANYL-D-ALANINE CARBOXYPEPTIDASE"/>
    <property type="match status" value="1"/>
</dbReference>
<dbReference type="EC" id="3.1.1.103" evidence="3"/>
<name>A0ABT7YV81_9ACTN</name>
<dbReference type="EMBL" id="JAUEMJ010000008">
    <property type="protein sequence ID" value="MDN3242541.1"/>
    <property type="molecule type" value="Genomic_DNA"/>
</dbReference>
<feature type="chain" id="PRO_5046587769" evidence="1">
    <location>
        <begin position="28"/>
        <end position="371"/>
    </location>
</feature>
<sequence length="371" mass="38581">MTRTIRQWLPVIAFAVAAVLPAAPAQAADHAATQALLNQYQAQAGPGAGLHAGEGTESWTLTSGSATIFANRPITAGDHFRIASQTKTFTAAVVLQLVDEGLVELDAPIERYLPGVLTGDYDGNAISVRQILQHTSGIARDALNAAPEPDGSYTLTELVRAGLAQPPQFAPGSGWGYSNINYHLAGMLIEELTGVSAAEAITQRIIEPLGLTGTSFPVPDDGTLPSPYLPGYTGGRLGPFFYWYDVTFIEDMSFNATAGAMTSTMEDLVAFYGALAAGSVVSAGSLAEMRTAVPSTVYGADYGLGLMSWDLSCGGEAWGHAGNLTTGASSITMVTDDGRFASLVTNAFLKDPPAPTRVAVLDAALCEGEAA</sequence>
<protein>
    <submittedName>
        <fullName evidence="3">Serine hydrolase domain-containing protein</fullName>
        <ecNumber evidence="3">3.1.1.103</ecNumber>
    </submittedName>
</protein>
<evidence type="ECO:0000313" key="4">
    <source>
        <dbReference type="Proteomes" id="UP001171902"/>
    </source>
</evidence>
<dbReference type="Proteomes" id="UP001171902">
    <property type="component" value="Unassembled WGS sequence"/>
</dbReference>
<keyword evidence="4" id="KW-1185">Reference proteome</keyword>
<evidence type="ECO:0000259" key="2">
    <source>
        <dbReference type="Pfam" id="PF00144"/>
    </source>
</evidence>
<dbReference type="SUPFAM" id="SSF56601">
    <property type="entry name" value="beta-lactamase/transpeptidase-like"/>
    <property type="match status" value="1"/>
</dbReference>
<dbReference type="Pfam" id="PF00144">
    <property type="entry name" value="Beta-lactamase"/>
    <property type="match status" value="1"/>
</dbReference>
<comment type="caution">
    <text evidence="3">The sequence shown here is derived from an EMBL/GenBank/DDBJ whole genome shotgun (WGS) entry which is preliminary data.</text>
</comment>
<dbReference type="InterPro" id="IPR050491">
    <property type="entry name" value="AmpC-like"/>
</dbReference>
<dbReference type="InterPro" id="IPR001466">
    <property type="entry name" value="Beta-lactam-related"/>
</dbReference>
<dbReference type="GO" id="GO:0016787">
    <property type="term" value="F:hydrolase activity"/>
    <property type="evidence" value="ECO:0007669"/>
    <property type="project" value="UniProtKB-KW"/>
</dbReference>
<keyword evidence="3" id="KW-0378">Hydrolase</keyword>
<evidence type="ECO:0000313" key="3">
    <source>
        <dbReference type="EMBL" id="MDN3242541.1"/>
    </source>
</evidence>
<proteinExistence type="predicted"/>
<accession>A0ABT7YV81</accession>
<gene>
    <name evidence="3" type="ORF">QWI33_22660</name>
</gene>
<organism evidence="3 4">
    <name type="scientific">Glycomyces tritici</name>
    <dbReference type="NCBI Taxonomy" id="2665176"/>
    <lineage>
        <taxon>Bacteria</taxon>
        <taxon>Bacillati</taxon>
        <taxon>Actinomycetota</taxon>
        <taxon>Actinomycetes</taxon>
        <taxon>Glycomycetales</taxon>
        <taxon>Glycomycetaceae</taxon>
        <taxon>Glycomyces</taxon>
    </lineage>
</organism>
<feature type="signal peptide" evidence="1">
    <location>
        <begin position="1"/>
        <end position="27"/>
    </location>
</feature>
<reference evidence="3" key="1">
    <citation type="submission" date="2023-06" db="EMBL/GenBank/DDBJ databases">
        <title>Gycomyces niveus sp.nov., a novel actinomycete isolated from soil in Shouguang.</title>
        <authorList>
            <person name="Yang X."/>
            <person name="Zhao J."/>
        </authorList>
    </citation>
    <scope>NUCLEOTIDE SEQUENCE</scope>
    <source>
        <strain evidence="3">NEAU C2</strain>
    </source>
</reference>
<dbReference type="PANTHER" id="PTHR46825">
    <property type="entry name" value="D-ALANYL-D-ALANINE-CARBOXYPEPTIDASE/ENDOPEPTIDASE AMPH"/>
    <property type="match status" value="1"/>
</dbReference>
<dbReference type="Gene3D" id="3.40.710.10">
    <property type="entry name" value="DD-peptidase/beta-lactamase superfamily"/>
    <property type="match status" value="1"/>
</dbReference>
<keyword evidence="1" id="KW-0732">Signal</keyword>
<evidence type="ECO:0000256" key="1">
    <source>
        <dbReference type="SAM" id="SignalP"/>
    </source>
</evidence>
<dbReference type="RefSeq" id="WP_289959197.1">
    <property type="nucleotide sequence ID" value="NZ_JAUEMJ010000008.1"/>
</dbReference>
<feature type="domain" description="Beta-lactamase-related" evidence="2">
    <location>
        <begin position="35"/>
        <end position="356"/>
    </location>
</feature>